<dbReference type="GO" id="GO:0097602">
    <property type="term" value="F:cullin family protein binding"/>
    <property type="evidence" value="ECO:0007669"/>
    <property type="project" value="TreeGrafter"/>
</dbReference>
<dbReference type="InterPro" id="IPR042460">
    <property type="entry name" value="DCN1-like_PONY"/>
</dbReference>
<dbReference type="WBParaSite" id="PSU_v2.g9857.t1">
    <property type="protein sequence ID" value="PSU_v2.g9857.t1"/>
    <property type="gene ID" value="PSU_v2.g9857"/>
</dbReference>
<evidence type="ECO:0000259" key="3">
    <source>
        <dbReference type="PROSITE" id="PS51229"/>
    </source>
</evidence>
<protein>
    <recommendedName>
        <fullName evidence="2">Defective in cullin neddylation protein</fullName>
    </recommendedName>
</protein>
<dbReference type="GO" id="GO:0000151">
    <property type="term" value="C:ubiquitin ligase complex"/>
    <property type="evidence" value="ECO:0007669"/>
    <property type="project" value="TreeGrafter"/>
</dbReference>
<dbReference type="AlphaFoldDB" id="A0A914ZB21"/>
<dbReference type="InterPro" id="IPR014764">
    <property type="entry name" value="DCN-prot"/>
</dbReference>
<feature type="domain" description="DCUN1" evidence="3">
    <location>
        <begin position="1"/>
        <end position="183"/>
    </location>
</feature>
<evidence type="ECO:0000256" key="2">
    <source>
        <dbReference type="RuleBase" id="RU410713"/>
    </source>
</evidence>
<dbReference type="FunFam" id="1.10.238.200:FF:000003">
    <property type="entry name" value="DCN1-like protein 3"/>
    <property type="match status" value="1"/>
</dbReference>
<sequence length="192" mass="21925">MFNAYGEDPNDDLPGKIGPNGIFRLLNDLKVDPADRSVLILAWKLKAATQCEFSKDEWIQGMEDIKCDNMEKLSKFMKNSASHIQDPIDFQQFYQFSFNYAKPLGSSGLALSTAVAYWEIIFGENKRVQNWISYLENQQIRGVTKDEWLTFLEFLNTVKEDFSNYDSEGSWPVRIDDYVDFCQASSGGPLAA</sequence>
<dbReference type="GO" id="GO:0031624">
    <property type="term" value="F:ubiquitin conjugating enzyme binding"/>
    <property type="evidence" value="ECO:0007669"/>
    <property type="project" value="TreeGrafter"/>
</dbReference>
<evidence type="ECO:0000256" key="1">
    <source>
        <dbReference type="ARBA" id="ARBA00022786"/>
    </source>
</evidence>
<dbReference type="PROSITE" id="PS51229">
    <property type="entry name" value="DCUN1"/>
    <property type="match status" value="1"/>
</dbReference>
<dbReference type="PANTHER" id="PTHR12281">
    <property type="entry name" value="RP42 RELATED"/>
    <property type="match status" value="1"/>
</dbReference>
<dbReference type="GO" id="GO:2000436">
    <property type="term" value="P:positive regulation of protein neddylation"/>
    <property type="evidence" value="ECO:0007669"/>
    <property type="project" value="UniProtKB-ARBA"/>
</dbReference>
<name>A0A914ZB21_9BILA</name>
<accession>A0A914ZB21</accession>
<dbReference type="GO" id="GO:0005886">
    <property type="term" value="C:plasma membrane"/>
    <property type="evidence" value="ECO:0007669"/>
    <property type="project" value="UniProtKB-ARBA"/>
</dbReference>
<keyword evidence="1" id="KW-0833">Ubl conjugation pathway</keyword>
<dbReference type="InterPro" id="IPR005176">
    <property type="entry name" value="PONY_dom"/>
</dbReference>
<dbReference type="Pfam" id="PF03556">
    <property type="entry name" value="Cullin_binding"/>
    <property type="match status" value="1"/>
</dbReference>
<organism evidence="4 5">
    <name type="scientific">Panagrolaimus superbus</name>
    <dbReference type="NCBI Taxonomy" id="310955"/>
    <lineage>
        <taxon>Eukaryota</taxon>
        <taxon>Metazoa</taxon>
        <taxon>Ecdysozoa</taxon>
        <taxon>Nematoda</taxon>
        <taxon>Chromadorea</taxon>
        <taxon>Rhabditida</taxon>
        <taxon>Tylenchina</taxon>
        <taxon>Panagrolaimomorpha</taxon>
        <taxon>Panagrolaimoidea</taxon>
        <taxon>Panagrolaimidae</taxon>
        <taxon>Panagrolaimus</taxon>
    </lineage>
</organism>
<dbReference type="Gene3D" id="1.10.238.10">
    <property type="entry name" value="EF-hand"/>
    <property type="match status" value="1"/>
</dbReference>
<evidence type="ECO:0000313" key="4">
    <source>
        <dbReference type="Proteomes" id="UP000887577"/>
    </source>
</evidence>
<dbReference type="PANTHER" id="PTHR12281:SF32">
    <property type="entry name" value="DCN1-LIKE PROTEIN"/>
    <property type="match status" value="1"/>
</dbReference>
<reference evidence="5" key="1">
    <citation type="submission" date="2022-11" db="UniProtKB">
        <authorList>
            <consortium name="WormBaseParasite"/>
        </authorList>
    </citation>
    <scope>IDENTIFICATION</scope>
</reference>
<dbReference type="Gene3D" id="1.10.238.200">
    <property type="entry name" value="Cullin, PONY binding domain"/>
    <property type="match status" value="1"/>
</dbReference>
<dbReference type="GO" id="GO:0045116">
    <property type="term" value="P:protein neddylation"/>
    <property type="evidence" value="ECO:0007669"/>
    <property type="project" value="TreeGrafter"/>
</dbReference>
<dbReference type="FunFam" id="1.10.238.10:FF:000030">
    <property type="entry name" value="DCN1-like protein"/>
    <property type="match status" value="1"/>
</dbReference>
<keyword evidence="4" id="KW-1185">Reference proteome</keyword>
<evidence type="ECO:0000313" key="5">
    <source>
        <dbReference type="WBParaSite" id="PSU_v2.g9857.t1"/>
    </source>
</evidence>
<comment type="function">
    <text evidence="2">Neddylation of cullins play an essential role in the regulation of SCF-type complexes activity.</text>
</comment>
<proteinExistence type="predicted"/>
<dbReference type="Proteomes" id="UP000887577">
    <property type="component" value="Unplaced"/>
</dbReference>
<dbReference type="GO" id="GO:0032182">
    <property type="term" value="F:ubiquitin-like protein binding"/>
    <property type="evidence" value="ECO:0007669"/>
    <property type="project" value="TreeGrafter"/>
</dbReference>